<dbReference type="STRING" id="57577.A0A2K3P1W6"/>
<evidence type="ECO:0000313" key="1">
    <source>
        <dbReference type="EMBL" id="PNY09259.1"/>
    </source>
</evidence>
<reference evidence="1 2" key="2">
    <citation type="journal article" date="2017" name="Front. Plant Sci.">
        <title>Gene Classification and Mining of Molecular Markers Useful in Red Clover (Trifolium pratense) Breeding.</title>
        <authorList>
            <person name="Istvanek J."/>
            <person name="Dluhosova J."/>
            <person name="Dluhos P."/>
            <person name="Patkova L."/>
            <person name="Nedelnik J."/>
            <person name="Repkova J."/>
        </authorList>
    </citation>
    <scope>NUCLEOTIDE SEQUENCE [LARGE SCALE GENOMIC DNA]</scope>
    <source>
        <strain evidence="2">cv. Tatra</strain>
        <tissue evidence="1">Young leaves</tissue>
    </source>
</reference>
<dbReference type="InterPro" id="IPR052343">
    <property type="entry name" value="Retrotransposon-Effector_Assoc"/>
</dbReference>
<gene>
    <name evidence="1" type="ORF">L195_g005805</name>
</gene>
<organism evidence="1 2">
    <name type="scientific">Trifolium pratense</name>
    <name type="common">Red clover</name>
    <dbReference type="NCBI Taxonomy" id="57577"/>
    <lineage>
        <taxon>Eukaryota</taxon>
        <taxon>Viridiplantae</taxon>
        <taxon>Streptophyta</taxon>
        <taxon>Embryophyta</taxon>
        <taxon>Tracheophyta</taxon>
        <taxon>Spermatophyta</taxon>
        <taxon>Magnoliopsida</taxon>
        <taxon>eudicotyledons</taxon>
        <taxon>Gunneridae</taxon>
        <taxon>Pentapetalae</taxon>
        <taxon>rosids</taxon>
        <taxon>fabids</taxon>
        <taxon>Fabales</taxon>
        <taxon>Fabaceae</taxon>
        <taxon>Papilionoideae</taxon>
        <taxon>50 kb inversion clade</taxon>
        <taxon>NPAAA clade</taxon>
        <taxon>Hologalegina</taxon>
        <taxon>IRL clade</taxon>
        <taxon>Trifolieae</taxon>
        <taxon>Trifolium</taxon>
    </lineage>
</organism>
<accession>A0A2K3P1W6</accession>
<proteinExistence type="predicted"/>
<dbReference type="PANTHER" id="PTHR46890">
    <property type="entry name" value="NON-LTR RETROLELEMENT REVERSE TRANSCRIPTASE-LIKE PROTEIN-RELATED"/>
    <property type="match status" value="1"/>
</dbReference>
<protein>
    <submittedName>
        <fullName evidence="1">Ribonuclease H</fullName>
    </submittedName>
</protein>
<reference evidence="1 2" key="1">
    <citation type="journal article" date="2014" name="Am. J. Bot.">
        <title>Genome assembly and annotation for red clover (Trifolium pratense; Fabaceae).</title>
        <authorList>
            <person name="Istvanek J."/>
            <person name="Jaros M."/>
            <person name="Krenek A."/>
            <person name="Repkova J."/>
        </authorList>
    </citation>
    <scope>NUCLEOTIDE SEQUENCE [LARGE SCALE GENOMIC DNA]</scope>
    <source>
        <strain evidence="2">cv. Tatra</strain>
        <tissue evidence="1">Young leaves</tissue>
    </source>
</reference>
<dbReference type="PANTHER" id="PTHR46890:SF48">
    <property type="entry name" value="RNA-DIRECTED DNA POLYMERASE"/>
    <property type="match status" value="1"/>
</dbReference>
<dbReference type="Proteomes" id="UP000236291">
    <property type="component" value="Unassembled WGS sequence"/>
</dbReference>
<dbReference type="EMBL" id="ASHM01003027">
    <property type="protein sequence ID" value="PNY09259.1"/>
    <property type="molecule type" value="Genomic_DNA"/>
</dbReference>
<sequence length="124" mass="13455">MIVSCNVNASNSIFGHTLGQGTLAPEKLSALKSNGIENGIQWMMFCVSSVNYSVLVNFERVGSIYPGRGLRQGYPLSPYLFILVVERLSALIKKSVASGDIHGVKICRGAPMVSQLLFVDNCFL</sequence>
<name>A0A2K3P1W6_TRIPR</name>
<evidence type="ECO:0000313" key="2">
    <source>
        <dbReference type="Proteomes" id="UP000236291"/>
    </source>
</evidence>
<dbReference type="AlphaFoldDB" id="A0A2K3P1W6"/>
<comment type="caution">
    <text evidence="1">The sequence shown here is derived from an EMBL/GenBank/DDBJ whole genome shotgun (WGS) entry which is preliminary data.</text>
</comment>